<dbReference type="EMBL" id="PCSB01000070">
    <property type="protein sequence ID" value="PIP31478.1"/>
    <property type="molecule type" value="Genomic_DNA"/>
</dbReference>
<protein>
    <recommendedName>
        <fullName evidence="3">NodB homology domain-containing protein</fullName>
    </recommendedName>
</protein>
<sequence>MKAFNPRGPFFYYDKDYQQRWLSISQKGKENKRAFFKLEQFPRGFLSALIIVDHCDFDSSKKVEAVFYGTSDKNSKDYGKKGIVGTGLTITKTVFIEGGGNENIGLDNKEYLDEIINLYNDGVEIAAHSLHPKKSLLRKDRMFKKYLKVMQEFEPQTWVDHGYLSHNITRFGWNKASKYYSLDVLYEKGYRFFWSGIDYSLNAPDGNLNLYNCSGRAGKDYFLKIIRLIKEKKEISKIVFTFFWDFIGNLIGWQAKDDLLLSFGSEHRFSPSKRNLIRLINPKFYFNIFKNFFLPDKYHSFIEGFYPIIFDKKKNEVYGFTSLWINDYINGYSPKNIDRLIGERGLHIGHNYLAVEESHYLGLAFKKIGPEYYINDNFQKNLEYMAEQQKKGLLWVTNIKKLGKYYSELENVSVKELSKKELLLENLSNDKINGITFSCPIIDSQQIPKVLLNKKPLKTKKLFNNRLFFWFDLEGKEKTKILIY</sequence>
<dbReference type="Proteomes" id="UP000230447">
    <property type="component" value="Unassembled WGS sequence"/>
</dbReference>
<organism evidence="1 2">
    <name type="scientific">bacterium (Candidatus Gribaldobacteria) CG23_combo_of_CG06-09_8_20_14_all_37_87_8</name>
    <dbReference type="NCBI Taxonomy" id="2014278"/>
    <lineage>
        <taxon>Bacteria</taxon>
        <taxon>Candidatus Gribaldobacteria</taxon>
    </lineage>
</organism>
<gene>
    <name evidence="1" type="ORF">COX24_03360</name>
</gene>
<dbReference type="AlphaFoldDB" id="A0A2G9ZGL9"/>
<accession>A0A2G9ZGL9</accession>
<proteinExistence type="predicted"/>
<reference evidence="1 2" key="1">
    <citation type="submission" date="2017-09" db="EMBL/GenBank/DDBJ databases">
        <title>Depth-based differentiation of microbial function through sediment-hosted aquifers and enrichment of novel symbionts in the deep terrestrial subsurface.</title>
        <authorList>
            <person name="Probst A.J."/>
            <person name="Ladd B."/>
            <person name="Jarett J.K."/>
            <person name="Geller-Mcgrath D.E."/>
            <person name="Sieber C.M."/>
            <person name="Emerson J.B."/>
            <person name="Anantharaman K."/>
            <person name="Thomas B.C."/>
            <person name="Malmstrom R."/>
            <person name="Stieglmeier M."/>
            <person name="Klingl A."/>
            <person name="Woyke T."/>
            <person name="Ryan C.M."/>
            <person name="Banfield J.F."/>
        </authorList>
    </citation>
    <scope>NUCLEOTIDE SEQUENCE [LARGE SCALE GENOMIC DNA]</scope>
    <source>
        <strain evidence="1">CG23_combo_of_CG06-09_8_20_14_all_37_87_8</strain>
    </source>
</reference>
<evidence type="ECO:0000313" key="1">
    <source>
        <dbReference type="EMBL" id="PIP31478.1"/>
    </source>
</evidence>
<evidence type="ECO:0008006" key="3">
    <source>
        <dbReference type="Google" id="ProtNLM"/>
    </source>
</evidence>
<comment type="caution">
    <text evidence="1">The sequence shown here is derived from an EMBL/GenBank/DDBJ whole genome shotgun (WGS) entry which is preliminary data.</text>
</comment>
<evidence type="ECO:0000313" key="2">
    <source>
        <dbReference type="Proteomes" id="UP000230447"/>
    </source>
</evidence>
<name>A0A2G9ZGL9_9BACT</name>